<feature type="chain" id="PRO_5045610113" evidence="1">
    <location>
        <begin position="23"/>
        <end position="151"/>
    </location>
</feature>
<dbReference type="EMBL" id="JBDFRB010000003">
    <property type="protein sequence ID" value="MEN2743994.1"/>
    <property type="molecule type" value="Genomic_DNA"/>
</dbReference>
<evidence type="ECO:0000313" key="2">
    <source>
        <dbReference type="EMBL" id="MEN2743994.1"/>
    </source>
</evidence>
<feature type="signal peptide" evidence="1">
    <location>
        <begin position="1"/>
        <end position="22"/>
    </location>
</feature>
<gene>
    <name evidence="2" type="ORF">ABCQ75_05505</name>
</gene>
<dbReference type="SUPFAM" id="SSF55399">
    <property type="entry name" value="Subtilisin inhibitor"/>
    <property type="match status" value="1"/>
</dbReference>
<keyword evidence="3" id="KW-1185">Reference proteome</keyword>
<keyword evidence="2" id="KW-0646">Protease inhibitor</keyword>
<evidence type="ECO:0000256" key="1">
    <source>
        <dbReference type="SAM" id="SignalP"/>
    </source>
</evidence>
<dbReference type="Proteomes" id="UP001422074">
    <property type="component" value="Unassembled WGS sequence"/>
</dbReference>
<reference evidence="2 3" key="1">
    <citation type="submission" date="2024-05" db="EMBL/GenBank/DDBJ databases">
        <title>Sinomonas sp. nov., isolated from a waste landfill.</title>
        <authorList>
            <person name="Zhao Y."/>
        </authorList>
    </citation>
    <scope>NUCLEOTIDE SEQUENCE [LARGE SCALE GENOMIC DNA]</scope>
    <source>
        <strain evidence="2 3">CCTCC AB2014300</strain>
    </source>
</reference>
<dbReference type="GO" id="GO:0004867">
    <property type="term" value="F:serine-type endopeptidase inhibitor activity"/>
    <property type="evidence" value="ECO:0007669"/>
    <property type="project" value="UniProtKB-KW"/>
</dbReference>
<proteinExistence type="predicted"/>
<dbReference type="PROSITE" id="PS51257">
    <property type="entry name" value="PROKAR_LIPOPROTEIN"/>
    <property type="match status" value="1"/>
</dbReference>
<comment type="caution">
    <text evidence="2">The sequence shown here is derived from an EMBL/GenBank/DDBJ whole genome shotgun (WGS) entry which is preliminary data.</text>
</comment>
<evidence type="ECO:0000313" key="3">
    <source>
        <dbReference type="Proteomes" id="UP001422074"/>
    </source>
</evidence>
<dbReference type="RefSeq" id="WP_345883677.1">
    <property type="nucleotide sequence ID" value="NZ_JBDFRB010000003.1"/>
</dbReference>
<organism evidence="2 3">
    <name type="scientific">Sinomonas halotolerans</name>
    <dbReference type="NCBI Taxonomy" id="1644133"/>
    <lineage>
        <taxon>Bacteria</taxon>
        <taxon>Bacillati</taxon>
        <taxon>Actinomycetota</taxon>
        <taxon>Actinomycetes</taxon>
        <taxon>Micrococcales</taxon>
        <taxon>Micrococcaceae</taxon>
        <taxon>Sinomonas</taxon>
    </lineage>
</organism>
<keyword evidence="2" id="KW-0722">Serine protease inhibitor</keyword>
<dbReference type="Gene3D" id="3.30.350.10">
    <property type="entry name" value="Subtilisin inhibitor-like"/>
    <property type="match status" value="1"/>
</dbReference>
<dbReference type="InterPro" id="IPR036819">
    <property type="entry name" value="Subtilisin_inhibitor-like_sf"/>
</dbReference>
<accession>A0ABU9WXT9</accession>
<name>A0ABU9WXT9_9MICC</name>
<keyword evidence="1" id="KW-0732">Signal</keyword>
<sequence>MKTLVRIAVLAAPALASVLFLAACGSPAPPAGASPSSDGEPTAELTVVVVRAPGEPEQEWMLTCDGLSPLPGSTHPTAAEACALIHDRPEVLSPPDPHQACTEQYGGPDVARVTGTLRGAPVDRTFDRTNGCGISSWDASIALIGEPGGAV</sequence>
<protein>
    <submittedName>
        <fullName evidence="2">Serine protease inhibitor</fullName>
    </submittedName>
</protein>